<dbReference type="Gene3D" id="3.30.300.30">
    <property type="match status" value="1"/>
</dbReference>
<dbReference type="SUPFAM" id="SSF56801">
    <property type="entry name" value="Acetyl-CoA synthetase-like"/>
    <property type="match status" value="1"/>
</dbReference>
<dbReference type="NCBIfam" id="TIGR01733">
    <property type="entry name" value="AA-adenyl-dom"/>
    <property type="match status" value="1"/>
</dbReference>
<accession>A0A1C7I971</accession>
<dbReference type="AlphaFoldDB" id="A0A1C7I971"/>
<dbReference type="InterPro" id="IPR045851">
    <property type="entry name" value="AMP-bd_C_sf"/>
</dbReference>
<dbReference type="KEGG" id="byl:A4V09_07170"/>
<dbReference type="Gene3D" id="3.40.50.12780">
    <property type="entry name" value="N-terminal domain of ligase-like"/>
    <property type="match status" value="1"/>
</dbReference>
<dbReference type="STRING" id="1796616.A4V09_07170"/>
<dbReference type="InterPro" id="IPR042099">
    <property type="entry name" value="ANL_N_sf"/>
</dbReference>
<dbReference type="GO" id="GO:0043041">
    <property type="term" value="P:amino acid activation for nonribosomal peptide biosynthetic process"/>
    <property type="evidence" value="ECO:0007669"/>
    <property type="project" value="TreeGrafter"/>
</dbReference>
<dbReference type="GO" id="GO:0005737">
    <property type="term" value="C:cytoplasm"/>
    <property type="evidence" value="ECO:0007669"/>
    <property type="project" value="TreeGrafter"/>
</dbReference>
<dbReference type="GO" id="GO:0031177">
    <property type="term" value="F:phosphopantetheine binding"/>
    <property type="evidence" value="ECO:0007669"/>
    <property type="project" value="TreeGrafter"/>
</dbReference>
<dbReference type="Pfam" id="PF00501">
    <property type="entry name" value="AMP-binding"/>
    <property type="match status" value="1"/>
</dbReference>
<sequence length="501" mass="56826">MKNILEFLEKTEQQYPCRTALDDGIFVFTWKELAELSRQMGTAFAGKTEPGQPIVILAEKSSVTLAAMFGAVYAGCFYVVVEPSQPAQRIQEILNVLEPELIVTNDRTRELLVQIDYKRNTYLVKDAMNEQTDWQVLQKIRRGCRDTDILYGIFTSGSTGKPKGIVVSHRAVMDFITHFVDTFGFTVHDRIGNQAPFDFDVSVKDIYTSMFTGAELVIIPKEMFSAPPLLLNYICEKKVTALIWAVSALSLVSALKGLAYQVPLTVKKILFSGEIMPVKQLRIWQAALPSAEFVNLYGPTEITCNCTYYRVKEMLQDGEKIPIGKAFPGRDVFLLDENEKEIVSPGMVGEICVSGESLSDGYYHNPKETKEKFIFYVRGGDGGVRCYKTGDLGFYGKDGELYFSGRKDFQIKHMGHRIELEEIEHAMDQTDGLERGLCLMDQRTNRLVAFYMGDVSKEQILKQMKEKLPAYMIPHKLIKTDLMPLNKNGKIDREYFRQKLG</sequence>
<gene>
    <name evidence="2" type="ORF">A4V09_07170</name>
</gene>
<evidence type="ECO:0000313" key="3">
    <source>
        <dbReference type="Proteomes" id="UP000092574"/>
    </source>
</evidence>
<dbReference type="RefSeq" id="WP_065541762.1">
    <property type="nucleotide sequence ID" value="NZ_CP015405.2"/>
</dbReference>
<organism evidence="2 3">
    <name type="scientific">Blautia pseudococcoides</name>
    <dbReference type="NCBI Taxonomy" id="1796616"/>
    <lineage>
        <taxon>Bacteria</taxon>
        <taxon>Bacillati</taxon>
        <taxon>Bacillota</taxon>
        <taxon>Clostridia</taxon>
        <taxon>Lachnospirales</taxon>
        <taxon>Lachnospiraceae</taxon>
        <taxon>Blautia</taxon>
    </lineage>
</organism>
<name>A0A1C7I971_9FIRM</name>
<dbReference type="EMBL" id="CP015405">
    <property type="protein sequence ID" value="ANU75568.1"/>
    <property type="molecule type" value="Genomic_DNA"/>
</dbReference>
<reference evidence="2" key="1">
    <citation type="submission" date="2017-04" db="EMBL/GenBank/DDBJ databases">
        <title>Complete Genome Sequences of Twelve Strains of a Stable Defined Moderately Diverse Mouse Microbiota 2 (sDMDMm2).</title>
        <authorList>
            <person name="Uchimura Y."/>
            <person name="Wyss M."/>
            <person name="Brugiroux S."/>
            <person name="Limenitakis J.P."/>
            <person name="Stecher B."/>
            <person name="McCoy K.D."/>
            <person name="Macpherson A.J."/>
        </authorList>
    </citation>
    <scope>NUCLEOTIDE SEQUENCE</scope>
    <source>
        <strain evidence="2">YL58</strain>
    </source>
</reference>
<dbReference type="OrthoDB" id="9778383at2"/>
<dbReference type="PANTHER" id="PTHR45527">
    <property type="entry name" value="NONRIBOSOMAL PEPTIDE SYNTHETASE"/>
    <property type="match status" value="1"/>
</dbReference>
<proteinExistence type="predicted"/>
<dbReference type="GO" id="GO:0016874">
    <property type="term" value="F:ligase activity"/>
    <property type="evidence" value="ECO:0007669"/>
    <property type="project" value="UniProtKB-KW"/>
</dbReference>
<keyword evidence="2" id="KW-0436">Ligase</keyword>
<evidence type="ECO:0000313" key="2">
    <source>
        <dbReference type="EMBL" id="ANU75568.1"/>
    </source>
</evidence>
<evidence type="ECO:0000259" key="1">
    <source>
        <dbReference type="Pfam" id="PF00501"/>
    </source>
</evidence>
<dbReference type="InterPro" id="IPR000873">
    <property type="entry name" value="AMP-dep_synth/lig_dom"/>
</dbReference>
<dbReference type="GO" id="GO:0044550">
    <property type="term" value="P:secondary metabolite biosynthetic process"/>
    <property type="evidence" value="ECO:0007669"/>
    <property type="project" value="TreeGrafter"/>
</dbReference>
<keyword evidence="3" id="KW-1185">Reference proteome</keyword>
<dbReference type="PANTHER" id="PTHR45527:SF1">
    <property type="entry name" value="FATTY ACID SYNTHASE"/>
    <property type="match status" value="1"/>
</dbReference>
<dbReference type="Proteomes" id="UP000092574">
    <property type="component" value="Chromosome"/>
</dbReference>
<dbReference type="InterPro" id="IPR010071">
    <property type="entry name" value="AA_adenyl_dom"/>
</dbReference>
<feature type="domain" description="AMP-dependent synthetase/ligase" evidence="1">
    <location>
        <begin position="9"/>
        <end position="363"/>
    </location>
</feature>
<protein>
    <submittedName>
        <fullName evidence="2">D-alanine--poly(Phosphoribitol) ligase</fullName>
    </submittedName>
</protein>